<keyword evidence="6" id="KW-0238">DNA-binding</keyword>
<evidence type="ECO:0000256" key="4">
    <source>
        <dbReference type="ARBA" id="ARBA00022806"/>
    </source>
</evidence>
<evidence type="ECO:0000256" key="9">
    <source>
        <dbReference type="ARBA" id="ARBA00034808"/>
    </source>
</evidence>
<evidence type="ECO:0000256" key="2">
    <source>
        <dbReference type="ARBA" id="ARBA00022741"/>
    </source>
</evidence>
<feature type="domain" description="UvrD-like helicase ATP-binding" evidence="14">
    <location>
        <begin position="1"/>
        <end position="273"/>
    </location>
</feature>
<dbReference type="CDD" id="cd18807">
    <property type="entry name" value="SF1_C_UvrD"/>
    <property type="match status" value="1"/>
</dbReference>
<gene>
    <name evidence="16" type="ORF">MAIT1_02412</name>
</gene>
<dbReference type="PANTHER" id="PTHR11070:SF2">
    <property type="entry name" value="ATP-DEPENDENT DNA HELICASE SRS2"/>
    <property type="match status" value="1"/>
</dbReference>
<evidence type="ECO:0000256" key="11">
    <source>
        <dbReference type="ARBA" id="ARBA00048988"/>
    </source>
</evidence>
<protein>
    <recommendedName>
        <fullName evidence="9">DNA 3'-5' helicase</fullName>
        <ecNumber evidence="9">5.6.2.4</ecNumber>
    </recommendedName>
    <alternativeName>
        <fullName evidence="10">DNA 3'-5' helicase II</fullName>
    </alternativeName>
</protein>
<sequence length="657" mass="74043">MMVLAGAGSGKTRVLTRRLAYLILSGAASPETILAVTFTNKAAREMRERVLELLGLDAPSGVAHRFWIGTFHGMGARMLRQQGKYLGYDPDFTILDTADQERLAKRICDESSFDHKYWTPKRLINHISRWKDDGITPDRLDEVNEREFLNPGDKTRVHSFYQSYQESLMRANAMDFGDLLLNCLELWRRHPDLLAHWQHRFGHLLVDEYQDTNAVQYRWAAQLADLHKNLCVVGDDDQSIYSWRGARLDNILHFKDDFPDVTVIRLEQNYRSTGNILRAASELIKHNQGRMEKSLWTEDDDGRKIDLFTAESSEDEARFVASEIGALCPLGDFSRAAVLVRASRQTRAIEEGLMRQGIPYQVVGGLRFMDRAEIRDALAYLRLVHSARDDVAFERVVNVPKRGVGQVAMAKIRAVAMQESVPLLEATRRLVAAGGISGKAKTALKDFVMLIDEARQICQLESPAMALAHLLDRSGYVASLDGHEKRDEKMDNLAELRGVLVRSESLTMFLEETALVTDMHESGEPSPNRVVISTLHAAKGLEFPYVFLVGMEEETLPHSLAVNEGAEGLEEERRLAYVGITRARERLYLTHARKRWMYSEPTFPMPSRFLRELPAEVLEDRGPKFSVKFGASGSIGLPSGGSRPFGGGGGSPRFRLR</sequence>
<dbReference type="GO" id="GO:0005524">
    <property type="term" value="F:ATP binding"/>
    <property type="evidence" value="ECO:0007669"/>
    <property type="project" value="UniProtKB-UniRule"/>
</dbReference>
<dbReference type="STRING" id="1434232.MAIT1_02412"/>
<evidence type="ECO:0000256" key="5">
    <source>
        <dbReference type="ARBA" id="ARBA00022840"/>
    </source>
</evidence>
<dbReference type="InterPro" id="IPR000212">
    <property type="entry name" value="DNA_helicase_UvrD/REP"/>
</dbReference>
<dbReference type="InterPro" id="IPR013986">
    <property type="entry name" value="DExx_box_DNA_helicase_dom_sf"/>
</dbReference>
<keyword evidence="17" id="KW-1185">Reference proteome</keyword>
<dbReference type="GO" id="GO:0000725">
    <property type="term" value="P:recombinational repair"/>
    <property type="evidence" value="ECO:0007669"/>
    <property type="project" value="TreeGrafter"/>
</dbReference>
<comment type="catalytic activity">
    <reaction evidence="11">
        <text>ATP + H2O = ADP + phosphate + H(+)</text>
        <dbReference type="Rhea" id="RHEA:13065"/>
        <dbReference type="ChEBI" id="CHEBI:15377"/>
        <dbReference type="ChEBI" id="CHEBI:15378"/>
        <dbReference type="ChEBI" id="CHEBI:30616"/>
        <dbReference type="ChEBI" id="CHEBI:43474"/>
        <dbReference type="ChEBI" id="CHEBI:456216"/>
        <dbReference type="EC" id="5.6.2.4"/>
    </reaction>
</comment>
<dbReference type="GO" id="GO:0003677">
    <property type="term" value="F:DNA binding"/>
    <property type="evidence" value="ECO:0007669"/>
    <property type="project" value="UniProtKB-KW"/>
</dbReference>
<comment type="catalytic activity">
    <reaction evidence="8">
        <text>Couples ATP hydrolysis with the unwinding of duplex DNA by translocating in the 3'-5' direction.</text>
        <dbReference type="EC" id="5.6.2.4"/>
    </reaction>
</comment>
<dbReference type="InterPro" id="IPR014016">
    <property type="entry name" value="UvrD-like_ATP-bd"/>
</dbReference>
<dbReference type="GO" id="GO:0016887">
    <property type="term" value="F:ATP hydrolysis activity"/>
    <property type="evidence" value="ECO:0007669"/>
    <property type="project" value="RHEA"/>
</dbReference>
<keyword evidence="5 12" id="KW-0067">ATP-binding</keyword>
<reference evidence="16 17" key="1">
    <citation type="journal article" date="2016" name="BMC Genomics">
        <title>Combined genomic and structural analyses of a cultured magnetotactic bacterium reveals its niche adaptation to a dynamic environment.</title>
        <authorList>
            <person name="Araujo A.C."/>
            <person name="Morillo V."/>
            <person name="Cypriano J."/>
            <person name="Teixeira L.C."/>
            <person name="Leao P."/>
            <person name="Lyra S."/>
            <person name="Almeida L.G."/>
            <person name="Bazylinski D.A."/>
            <person name="Vasconcellos A.T."/>
            <person name="Abreu F."/>
            <person name="Lins U."/>
        </authorList>
    </citation>
    <scope>NUCLEOTIDE SEQUENCE [LARGE SCALE GENOMIC DNA]</scope>
    <source>
        <strain evidence="16 17">IT-1</strain>
    </source>
</reference>
<comment type="similarity">
    <text evidence="1">Belongs to the helicase family. UvrD subfamily.</text>
</comment>
<dbReference type="Gene3D" id="1.10.486.10">
    <property type="entry name" value="PCRA, domain 4"/>
    <property type="match status" value="1"/>
</dbReference>
<feature type="domain" description="UvrD-like helicase C-terminal" evidence="15">
    <location>
        <begin position="274"/>
        <end position="540"/>
    </location>
</feature>
<feature type="region of interest" description="Disordered" evidence="13">
    <location>
        <begin position="638"/>
        <end position="657"/>
    </location>
</feature>
<keyword evidence="2 12" id="KW-0547">Nucleotide-binding</keyword>
<dbReference type="CDD" id="cd17932">
    <property type="entry name" value="DEXQc_UvrD"/>
    <property type="match status" value="1"/>
</dbReference>
<comment type="caution">
    <text evidence="16">The sequence shown here is derived from an EMBL/GenBank/DDBJ whole genome shotgun (WGS) entry which is preliminary data.</text>
</comment>
<dbReference type="Proteomes" id="UP000194003">
    <property type="component" value="Unassembled WGS sequence"/>
</dbReference>
<dbReference type="Pfam" id="PF13361">
    <property type="entry name" value="UvrD_C"/>
    <property type="match status" value="2"/>
</dbReference>
<evidence type="ECO:0000259" key="15">
    <source>
        <dbReference type="PROSITE" id="PS51217"/>
    </source>
</evidence>
<dbReference type="InterPro" id="IPR027417">
    <property type="entry name" value="P-loop_NTPase"/>
</dbReference>
<dbReference type="InterPro" id="IPR014017">
    <property type="entry name" value="DNA_helicase_UvrD-like_C"/>
</dbReference>
<dbReference type="Gene3D" id="3.40.50.300">
    <property type="entry name" value="P-loop containing nucleotide triphosphate hydrolases"/>
    <property type="match status" value="2"/>
</dbReference>
<dbReference type="PANTHER" id="PTHR11070">
    <property type="entry name" value="UVRD / RECB / PCRA DNA HELICASE FAMILY MEMBER"/>
    <property type="match status" value="1"/>
</dbReference>
<evidence type="ECO:0000256" key="7">
    <source>
        <dbReference type="ARBA" id="ARBA00023235"/>
    </source>
</evidence>
<dbReference type="SUPFAM" id="SSF52540">
    <property type="entry name" value="P-loop containing nucleoside triphosphate hydrolases"/>
    <property type="match status" value="1"/>
</dbReference>
<evidence type="ECO:0000256" key="8">
    <source>
        <dbReference type="ARBA" id="ARBA00034617"/>
    </source>
</evidence>
<dbReference type="Gene3D" id="1.10.10.160">
    <property type="match status" value="1"/>
</dbReference>
<dbReference type="EC" id="5.6.2.4" evidence="9"/>
<dbReference type="PROSITE" id="PS51217">
    <property type="entry name" value="UVRD_HELICASE_CTER"/>
    <property type="match status" value="1"/>
</dbReference>
<proteinExistence type="inferred from homology"/>
<dbReference type="PROSITE" id="PS51198">
    <property type="entry name" value="UVRD_HELICASE_ATP_BIND"/>
    <property type="match status" value="1"/>
</dbReference>
<evidence type="ECO:0000256" key="6">
    <source>
        <dbReference type="ARBA" id="ARBA00023125"/>
    </source>
</evidence>
<evidence type="ECO:0000256" key="10">
    <source>
        <dbReference type="ARBA" id="ARBA00034923"/>
    </source>
</evidence>
<keyword evidence="4 12" id="KW-0347">Helicase</keyword>
<evidence type="ECO:0000256" key="1">
    <source>
        <dbReference type="ARBA" id="ARBA00009922"/>
    </source>
</evidence>
<evidence type="ECO:0000256" key="12">
    <source>
        <dbReference type="PROSITE-ProRule" id="PRU00560"/>
    </source>
</evidence>
<evidence type="ECO:0000256" key="3">
    <source>
        <dbReference type="ARBA" id="ARBA00022801"/>
    </source>
</evidence>
<dbReference type="GO" id="GO:0043138">
    <property type="term" value="F:3'-5' DNA helicase activity"/>
    <property type="evidence" value="ECO:0007669"/>
    <property type="project" value="UniProtKB-EC"/>
</dbReference>
<feature type="binding site" evidence="12">
    <location>
        <begin position="5"/>
        <end position="12"/>
    </location>
    <ligand>
        <name>ATP</name>
        <dbReference type="ChEBI" id="CHEBI:30616"/>
    </ligand>
</feature>
<dbReference type="GO" id="GO:0033202">
    <property type="term" value="C:DNA helicase complex"/>
    <property type="evidence" value="ECO:0007669"/>
    <property type="project" value="TreeGrafter"/>
</dbReference>
<evidence type="ECO:0000259" key="14">
    <source>
        <dbReference type="PROSITE" id="PS51198"/>
    </source>
</evidence>
<organism evidence="16 17">
    <name type="scientific">Magnetofaba australis IT-1</name>
    <dbReference type="NCBI Taxonomy" id="1434232"/>
    <lineage>
        <taxon>Bacteria</taxon>
        <taxon>Pseudomonadati</taxon>
        <taxon>Pseudomonadota</taxon>
        <taxon>Magnetococcia</taxon>
        <taxon>Magnetococcales</taxon>
        <taxon>Magnetococcaceae</taxon>
        <taxon>Magnetofaba</taxon>
    </lineage>
</organism>
<evidence type="ECO:0000313" key="16">
    <source>
        <dbReference type="EMBL" id="OSM02292.1"/>
    </source>
</evidence>
<dbReference type="AlphaFoldDB" id="A0A1Y2K2U3"/>
<evidence type="ECO:0000313" key="17">
    <source>
        <dbReference type="Proteomes" id="UP000194003"/>
    </source>
</evidence>
<keyword evidence="3 12" id="KW-0378">Hydrolase</keyword>
<dbReference type="Pfam" id="PF00580">
    <property type="entry name" value="UvrD-helicase"/>
    <property type="match status" value="1"/>
</dbReference>
<accession>A0A1Y2K2U3</accession>
<evidence type="ECO:0000256" key="13">
    <source>
        <dbReference type="SAM" id="MobiDB-lite"/>
    </source>
</evidence>
<dbReference type="EMBL" id="LVJN01000020">
    <property type="protein sequence ID" value="OSM02292.1"/>
    <property type="molecule type" value="Genomic_DNA"/>
</dbReference>
<keyword evidence="7" id="KW-0413">Isomerase</keyword>
<name>A0A1Y2K2U3_9PROT</name>
<dbReference type="GO" id="GO:0005829">
    <property type="term" value="C:cytosol"/>
    <property type="evidence" value="ECO:0007669"/>
    <property type="project" value="TreeGrafter"/>
</dbReference>